<protein>
    <submittedName>
        <fullName evidence="1">Uncharacterized protein</fullName>
    </submittedName>
</protein>
<evidence type="ECO:0000313" key="1">
    <source>
        <dbReference type="EMBL" id="JAD70668.1"/>
    </source>
</evidence>
<reference evidence="1" key="1">
    <citation type="submission" date="2014-09" db="EMBL/GenBank/DDBJ databases">
        <authorList>
            <person name="Magalhaes I.L.F."/>
            <person name="Oliveira U."/>
            <person name="Santos F.R."/>
            <person name="Vidigal T.H.D.A."/>
            <person name="Brescovit A.D."/>
            <person name="Santos A.J."/>
        </authorList>
    </citation>
    <scope>NUCLEOTIDE SEQUENCE</scope>
    <source>
        <tissue evidence="1">Shoot tissue taken approximately 20 cm above the soil surface</tissue>
    </source>
</reference>
<name>A0A0A9C895_ARUDO</name>
<accession>A0A0A9C895</accession>
<organism evidence="1">
    <name type="scientific">Arundo donax</name>
    <name type="common">Giant reed</name>
    <name type="synonym">Donax arundinaceus</name>
    <dbReference type="NCBI Taxonomy" id="35708"/>
    <lineage>
        <taxon>Eukaryota</taxon>
        <taxon>Viridiplantae</taxon>
        <taxon>Streptophyta</taxon>
        <taxon>Embryophyta</taxon>
        <taxon>Tracheophyta</taxon>
        <taxon>Spermatophyta</taxon>
        <taxon>Magnoliopsida</taxon>
        <taxon>Liliopsida</taxon>
        <taxon>Poales</taxon>
        <taxon>Poaceae</taxon>
        <taxon>PACMAD clade</taxon>
        <taxon>Arundinoideae</taxon>
        <taxon>Arundineae</taxon>
        <taxon>Arundo</taxon>
    </lineage>
</organism>
<dbReference type="EMBL" id="GBRH01227227">
    <property type="protein sequence ID" value="JAD70668.1"/>
    <property type="molecule type" value="Transcribed_RNA"/>
</dbReference>
<reference evidence="1" key="2">
    <citation type="journal article" date="2015" name="Data Brief">
        <title>Shoot transcriptome of the giant reed, Arundo donax.</title>
        <authorList>
            <person name="Barrero R.A."/>
            <person name="Guerrero F.D."/>
            <person name="Moolhuijzen P."/>
            <person name="Goolsby J.A."/>
            <person name="Tidwell J."/>
            <person name="Bellgard S.E."/>
            <person name="Bellgard M.I."/>
        </authorList>
    </citation>
    <scope>NUCLEOTIDE SEQUENCE</scope>
    <source>
        <tissue evidence="1">Shoot tissue taken approximately 20 cm above the soil surface</tissue>
    </source>
</reference>
<dbReference type="AlphaFoldDB" id="A0A0A9C895"/>
<sequence length="38" mass="4321">MDKVKIDVVGLLVRQCALQCHRDVLRRMVGVQDVVSLQ</sequence>
<proteinExistence type="predicted"/>